<feature type="transmembrane region" description="Helical" evidence="1">
    <location>
        <begin position="6"/>
        <end position="26"/>
    </location>
</feature>
<proteinExistence type="predicted"/>
<dbReference type="AlphaFoldDB" id="A0A6J5ZAP3"/>
<sequence>MAAGTINTPTTFMALVISLLISGNFLSITKLANFGSNAVITETVIIECGKIKIK</sequence>
<dbReference type="EMBL" id="CAESAM010000033">
    <property type="protein sequence ID" value="CAB4338107.1"/>
    <property type="molecule type" value="Genomic_DNA"/>
</dbReference>
<accession>A0A6J5ZAP3</accession>
<reference evidence="2" key="1">
    <citation type="submission" date="2020-05" db="EMBL/GenBank/DDBJ databases">
        <authorList>
            <person name="Chiriac C."/>
            <person name="Salcher M."/>
            <person name="Ghai R."/>
            <person name="Kavagutti S V."/>
        </authorList>
    </citation>
    <scope>NUCLEOTIDE SEQUENCE</scope>
</reference>
<keyword evidence="1" id="KW-0812">Transmembrane</keyword>
<keyword evidence="1" id="KW-1133">Transmembrane helix</keyword>
<evidence type="ECO:0000256" key="1">
    <source>
        <dbReference type="SAM" id="Phobius"/>
    </source>
</evidence>
<gene>
    <name evidence="2" type="ORF">UFOPK4171_00525</name>
</gene>
<keyword evidence="1" id="KW-0472">Membrane</keyword>
<protein>
    <submittedName>
        <fullName evidence="2">Unannotated protein</fullName>
    </submittedName>
</protein>
<organism evidence="2">
    <name type="scientific">freshwater metagenome</name>
    <dbReference type="NCBI Taxonomy" id="449393"/>
    <lineage>
        <taxon>unclassified sequences</taxon>
        <taxon>metagenomes</taxon>
        <taxon>ecological metagenomes</taxon>
    </lineage>
</organism>
<name>A0A6J5ZAP3_9ZZZZ</name>
<evidence type="ECO:0000313" key="2">
    <source>
        <dbReference type="EMBL" id="CAB4338107.1"/>
    </source>
</evidence>